<proteinExistence type="predicted"/>
<accession>A0ABV2NC34</accession>
<name>A0ABV2NC34_9HYPH</name>
<gene>
    <name evidence="1" type="ORF">ABIC20_001328</name>
</gene>
<reference evidence="1 2" key="1">
    <citation type="submission" date="2024-06" db="EMBL/GenBank/DDBJ databases">
        <title>Genomics of switchgrass bacterial isolates.</title>
        <authorList>
            <person name="Shade A."/>
        </authorList>
    </citation>
    <scope>NUCLEOTIDE SEQUENCE [LARGE SCALE GENOMIC DNA]</scope>
    <source>
        <strain evidence="1 2">PvP084</strain>
    </source>
</reference>
<keyword evidence="2" id="KW-1185">Reference proteome</keyword>
<dbReference type="EMBL" id="JBEPNW010000002">
    <property type="protein sequence ID" value="MET3864019.1"/>
    <property type="molecule type" value="Genomic_DNA"/>
</dbReference>
<evidence type="ECO:0000313" key="2">
    <source>
        <dbReference type="Proteomes" id="UP001549119"/>
    </source>
</evidence>
<evidence type="ECO:0000313" key="1">
    <source>
        <dbReference type="EMBL" id="MET3864019.1"/>
    </source>
</evidence>
<comment type="caution">
    <text evidence="1">The sequence shown here is derived from an EMBL/GenBank/DDBJ whole genome shotgun (WGS) entry which is preliminary data.</text>
</comment>
<dbReference type="Proteomes" id="UP001549119">
    <property type="component" value="Unassembled WGS sequence"/>
</dbReference>
<sequence>MSFSVSVLGIILQNEPGGSILSHHLDFDLRSFGVSLLGTVESGLMDYLRYCAI</sequence>
<organism evidence="1 2">
    <name type="scientific">Methylobacterium radiotolerans</name>
    <dbReference type="NCBI Taxonomy" id="31998"/>
    <lineage>
        <taxon>Bacteria</taxon>
        <taxon>Pseudomonadati</taxon>
        <taxon>Pseudomonadota</taxon>
        <taxon>Alphaproteobacteria</taxon>
        <taxon>Hyphomicrobiales</taxon>
        <taxon>Methylobacteriaceae</taxon>
        <taxon>Methylobacterium</taxon>
    </lineage>
</organism>
<protein>
    <submittedName>
        <fullName evidence="1">Uncharacterized protein</fullName>
    </submittedName>
</protein>